<comment type="caution">
    <text evidence="2">The sequence shown here is derived from an EMBL/GenBank/DDBJ whole genome shotgun (WGS) entry which is preliminary data.</text>
</comment>
<feature type="region of interest" description="Disordered" evidence="1">
    <location>
        <begin position="43"/>
        <end position="62"/>
    </location>
</feature>
<sequence length="147" mass="16165">MSDDEEETSRAAIHEEFEDDEEPISATQGHVHVTLGSVKKMQGFTPMTPEEHQEGNPLRSARPADYLEKKVALVSALLASVVRALTGTTQNEGHRSIAPGRDEAGQQEEQQRGGCHGGDENHSEPTWPWTSGTSRRIAKTKRMTCQS</sequence>
<dbReference type="EMBL" id="LGRX02026106">
    <property type="protein sequence ID" value="KAK3251337.1"/>
    <property type="molecule type" value="Genomic_DNA"/>
</dbReference>
<dbReference type="AlphaFoldDB" id="A0AAE0CCJ0"/>
<reference evidence="2 3" key="1">
    <citation type="journal article" date="2015" name="Genome Biol. Evol.">
        <title>Comparative Genomics of a Bacterivorous Green Alga Reveals Evolutionary Causalities and Consequences of Phago-Mixotrophic Mode of Nutrition.</title>
        <authorList>
            <person name="Burns J.A."/>
            <person name="Paasch A."/>
            <person name="Narechania A."/>
            <person name="Kim E."/>
        </authorList>
    </citation>
    <scope>NUCLEOTIDE SEQUENCE [LARGE SCALE GENOMIC DNA]</scope>
    <source>
        <strain evidence="2 3">PLY_AMNH</strain>
    </source>
</reference>
<feature type="compositionally biased region" description="Basic residues" evidence="1">
    <location>
        <begin position="136"/>
        <end position="147"/>
    </location>
</feature>
<gene>
    <name evidence="2" type="ORF">CYMTET_39319</name>
</gene>
<evidence type="ECO:0000313" key="2">
    <source>
        <dbReference type="EMBL" id="KAK3251337.1"/>
    </source>
</evidence>
<keyword evidence="3" id="KW-1185">Reference proteome</keyword>
<protein>
    <submittedName>
        <fullName evidence="2">Uncharacterized protein</fullName>
    </submittedName>
</protein>
<organism evidence="2 3">
    <name type="scientific">Cymbomonas tetramitiformis</name>
    <dbReference type="NCBI Taxonomy" id="36881"/>
    <lineage>
        <taxon>Eukaryota</taxon>
        <taxon>Viridiplantae</taxon>
        <taxon>Chlorophyta</taxon>
        <taxon>Pyramimonadophyceae</taxon>
        <taxon>Pyramimonadales</taxon>
        <taxon>Pyramimonadaceae</taxon>
        <taxon>Cymbomonas</taxon>
    </lineage>
</organism>
<feature type="region of interest" description="Disordered" evidence="1">
    <location>
        <begin position="86"/>
        <end position="147"/>
    </location>
</feature>
<name>A0AAE0CCJ0_9CHLO</name>
<feature type="region of interest" description="Disordered" evidence="1">
    <location>
        <begin position="1"/>
        <end position="29"/>
    </location>
</feature>
<dbReference type="Proteomes" id="UP001190700">
    <property type="component" value="Unassembled WGS sequence"/>
</dbReference>
<feature type="compositionally biased region" description="Basic and acidic residues" evidence="1">
    <location>
        <begin position="92"/>
        <end position="104"/>
    </location>
</feature>
<proteinExistence type="predicted"/>
<evidence type="ECO:0000256" key="1">
    <source>
        <dbReference type="SAM" id="MobiDB-lite"/>
    </source>
</evidence>
<accession>A0AAE0CCJ0</accession>
<evidence type="ECO:0000313" key="3">
    <source>
        <dbReference type="Proteomes" id="UP001190700"/>
    </source>
</evidence>